<keyword evidence="7 10" id="KW-0808">Transferase</keyword>
<reference evidence="11" key="1">
    <citation type="submission" date="2020-07" db="EMBL/GenBank/DDBJ databases">
        <title>Huge and variable diversity of episymbiotic CPR bacteria and DPANN archaea in groundwater ecosystems.</title>
        <authorList>
            <person name="He C.Y."/>
            <person name="Keren R."/>
            <person name="Whittaker M."/>
            <person name="Farag I.F."/>
            <person name="Doudna J."/>
            <person name="Cate J.H.D."/>
            <person name="Banfield J.F."/>
        </authorList>
    </citation>
    <scope>NUCLEOTIDE SEQUENCE</scope>
    <source>
        <strain evidence="11">NC_groundwater_1482_Ag_S-0.65um_47_24</strain>
    </source>
</reference>
<organism evidence="11 12">
    <name type="scientific">Tectimicrobiota bacterium</name>
    <dbReference type="NCBI Taxonomy" id="2528274"/>
    <lineage>
        <taxon>Bacteria</taxon>
        <taxon>Pseudomonadati</taxon>
        <taxon>Nitrospinota/Tectimicrobiota group</taxon>
        <taxon>Candidatus Tectimicrobiota</taxon>
    </lineage>
</organism>
<evidence type="ECO:0000313" key="11">
    <source>
        <dbReference type="EMBL" id="MBI4596198.1"/>
    </source>
</evidence>
<dbReference type="NCBIfam" id="NF000996">
    <property type="entry name" value="PRK00105.1"/>
    <property type="match status" value="1"/>
</dbReference>
<dbReference type="CDD" id="cd02439">
    <property type="entry name" value="DMB-PRT_CobT"/>
    <property type="match status" value="1"/>
</dbReference>
<dbReference type="FunFam" id="3.40.50.10210:FF:000001">
    <property type="entry name" value="Nicotinate-nucleotide--dimethylbenzimidazole phosphoribosyltransferase"/>
    <property type="match status" value="1"/>
</dbReference>
<dbReference type="HAMAP" id="MF_00230">
    <property type="entry name" value="CobT"/>
    <property type="match status" value="1"/>
</dbReference>
<dbReference type="NCBIfam" id="TIGR03160">
    <property type="entry name" value="cobT_DBIPRT"/>
    <property type="match status" value="1"/>
</dbReference>
<comment type="catalytic activity">
    <reaction evidence="9 10">
        <text>5,6-dimethylbenzimidazole + nicotinate beta-D-ribonucleotide = alpha-ribazole 5'-phosphate + nicotinate + H(+)</text>
        <dbReference type="Rhea" id="RHEA:11196"/>
        <dbReference type="ChEBI" id="CHEBI:15378"/>
        <dbReference type="ChEBI" id="CHEBI:15890"/>
        <dbReference type="ChEBI" id="CHEBI:32544"/>
        <dbReference type="ChEBI" id="CHEBI:57502"/>
        <dbReference type="ChEBI" id="CHEBI:57918"/>
        <dbReference type="EC" id="2.4.2.21"/>
    </reaction>
</comment>
<feature type="active site" description="Proton acceptor" evidence="10">
    <location>
        <position position="318"/>
    </location>
</feature>
<dbReference type="PANTHER" id="PTHR43463">
    <property type="entry name" value="NICOTINATE-NUCLEOTIDE--DIMETHYLBENZIMIDAZOLE PHOSPHORIBOSYLTRANSFERASE"/>
    <property type="match status" value="1"/>
</dbReference>
<gene>
    <name evidence="10 11" type="primary">cobT</name>
    <name evidence="11" type="ORF">HY730_07480</name>
</gene>
<dbReference type="AlphaFoldDB" id="A0A933GMR8"/>
<dbReference type="PANTHER" id="PTHR43463:SF1">
    <property type="entry name" value="NICOTINATE-NUCLEOTIDE--DIMETHYLBENZIMIDAZOLE PHOSPHORIBOSYLTRANSFERASE"/>
    <property type="match status" value="1"/>
</dbReference>
<dbReference type="InterPro" id="IPR036087">
    <property type="entry name" value="Nict_dMeBzImd_PRibTrfase_sf"/>
</dbReference>
<evidence type="ECO:0000313" key="12">
    <source>
        <dbReference type="Proteomes" id="UP000772181"/>
    </source>
</evidence>
<comment type="pathway">
    <text evidence="1 10">Nucleoside biosynthesis; alpha-ribazole biosynthesis; alpha-ribazole from 5,6-dimethylbenzimidazole: step 1/2.</text>
</comment>
<dbReference type="Gene3D" id="3.40.50.10210">
    <property type="match status" value="1"/>
</dbReference>
<dbReference type="GO" id="GO:0009236">
    <property type="term" value="P:cobalamin biosynthetic process"/>
    <property type="evidence" value="ECO:0007669"/>
    <property type="project" value="UniProtKB-UniRule"/>
</dbReference>
<evidence type="ECO:0000256" key="5">
    <source>
        <dbReference type="ARBA" id="ARBA00022573"/>
    </source>
</evidence>
<evidence type="ECO:0000256" key="8">
    <source>
        <dbReference type="ARBA" id="ARBA00030686"/>
    </source>
</evidence>
<keyword evidence="6 10" id="KW-0328">Glycosyltransferase</keyword>
<evidence type="ECO:0000256" key="10">
    <source>
        <dbReference type="HAMAP-Rule" id="MF_00230"/>
    </source>
</evidence>
<dbReference type="EC" id="2.4.2.21" evidence="3 10"/>
<accession>A0A933GMR8</accession>
<evidence type="ECO:0000256" key="7">
    <source>
        <dbReference type="ARBA" id="ARBA00022679"/>
    </source>
</evidence>
<evidence type="ECO:0000256" key="4">
    <source>
        <dbReference type="ARBA" id="ARBA00015486"/>
    </source>
</evidence>
<evidence type="ECO:0000256" key="3">
    <source>
        <dbReference type="ARBA" id="ARBA00011991"/>
    </source>
</evidence>
<comment type="similarity">
    <text evidence="2 10">Belongs to the CobT family.</text>
</comment>
<keyword evidence="5 10" id="KW-0169">Cobalamin biosynthesis</keyword>
<comment type="function">
    <text evidence="10">Catalyzes the synthesis of alpha-ribazole-5'-phosphate from nicotinate mononucleotide (NAMN) and 5,6-dimethylbenzimidazole (DMB).</text>
</comment>
<dbReference type="Proteomes" id="UP000772181">
    <property type="component" value="Unassembled WGS sequence"/>
</dbReference>
<dbReference type="Gene3D" id="1.10.1610.10">
    <property type="match status" value="1"/>
</dbReference>
<dbReference type="SUPFAM" id="SSF52733">
    <property type="entry name" value="Nicotinate mononucleotide:5,6-dimethylbenzimidazole phosphoribosyltransferase (CobT)"/>
    <property type="match status" value="1"/>
</dbReference>
<proteinExistence type="inferred from homology"/>
<evidence type="ECO:0000256" key="6">
    <source>
        <dbReference type="ARBA" id="ARBA00022676"/>
    </source>
</evidence>
<comment type="caution">
    <text evidence="11">The sequence shown here is derived from an EMBL/GenBank/DDBJ whole genome shotgun (WGS) entry which is preliminary data.</text>
</comment>
<evidence type="ECO:0000256" key="2">
    <source>
        <dbReference type="ARBA" id="ARBA00007110"/>
    </source>
</evidence>
<sequence>MERLLKVLRSIKPLESHFLNKSQDMLNNLTKPRGSLGRLEEMAQKYIAIRRDLKVKIRKKFVFTFAGDHGVTAEGVSAYPKEVTPQMVFNFLNQGAAINVISKHVGAEVVVVDMGVDYEFENTPGLIVRKIRRGTWNMAQGPAMTREEAIKALMAGIELAQEYQQKGADIFGTGDMGIGNTTPSTAILATLTGEPVEKITGRGTGVNDEVLARKVAVIKKALEVNKPDPKDPIDVLAKVGGFEIAGIAGLIIGAAAQRIPVVVDGFISGAGAMIALALEPIIKNYIFVSHRSQEIGHSLMLQRLGEKAILELDMRLGEGTGAALALSLVECSLKIFHEMATFDSARVSKSDHD</sequence>
<dbReference type="InterPro" id="IPR003200">
    <property type="entry name" value="Nict_dMeBzImd_PRibTrfase"/>
</dbReference>
<dbReference type="GO" id="GO:0008939">
    <property type="term" value="F:nicotinate-nucleotide-dimethylbenzimidazole phosphoribosyltransferase activity"/>
    <property type="evidence" value="ECO:0007669"/>
    <property type="project" value="UniProtKB-UniRule"/>
</dbReference>
<dbReference type="EMBL" id="JACQWF010000332">
    <property type="protein sequence ID" value="MBI4596198.1"/>
    <property type="molecule type" value="Genomic_DNA"/>
</dbReference>
<evidence type="ECO:0000256" key="9">
    <source>
        <dbReference type="ARBA" id="ARBA00047340"/>
    </source>
</evidence>
<dbReference type="Pfam" id="PF02277">
    <property type="entry name" value="DBI_PRT"/>
    <property type="match status" value="1"/>
</dbReference>
<dbReference type="InterPro" id="IPR023195">
    <property type="entry name" value="Nict_dMeBzImd_PRibTrfase_N"/>
</dbReference>
<evidence type="ECO:0000256" key="1">
    <source>
        <dbReference type="ARBA" id="ARBA00005049"/>
    </source>
</evidence>
<protein>
    <recommendedName>
        <fullName evidence="4 10">Nicotinate-nucleotide--dimethylbenzimidazole phosphoribosyltransferase</fullName>
        <shortName evidence="10">NN:DBI PRT</shortName>
        <ecNumber evidence="3 10">2.4.2.21</ecNumber>
    </recommendedName>
    <alternativeName>
        <fullName evidence="8 10">N(1)-alpha-phosphoribosyltransferase</fullName>
    </alternativeName>
</protein>
<dbReference type="InterPro" id="IPR017846">
    <property type="entry name" value="Nict_dMeBzImd_PRibTrfase_bact"/>
</dbReference>
<name>A0A933GMR8_UNCTE</name>